<organism evidence="2 3">
    <name type="scientific">Collybiopsis confluens</name>
    <dbReference type="NCBI Taxonomy" id="2823264"/>
    <lineage>
        <taxon>Eukaryota</taxon>
        <taxon>Fungi</taxon>
        <taxon>Dikarya</taxon>
        <taxon>Basidiomycota</taxon>
        <taxon>Agaricomycotina</taxon>
        <taxon>Agaricomycetes</taxon>
        <taxon>Agaricomycetidae</taxon>
        <taxon>Agaricales</taxon>
        <taxon>Marasmiineae</taxon>
        <taxon>Omphalotaceae</taxon>
        <taxon>Collybiopsis</taxon>
    </lineage>
</organism>
<dbReference type="GO" id="GO:0009277">
    <property type="term" value="C:fungal-type cell wall"/>
    <property type="evidence" value="ECO:0007669"/>
    <property type="project" value="InterPro"/>
</dbReference>
<dbReference type="CDD" id="cd23507">
    <property type="entry name" value="hydrophobin_I"/>
    <property type="match status" value="1"/>
</dbReference>
<keyword evidence="3" id="KW-1185">Reference proteome</keyword>
<comment type="caution">
    <text evidence="2">The sequence shown here is derived from an EMBL/GenBank/DDBJ whole genome shotgun (WGS) entry which is preliminary data.</text>
</comment>
<evidence type="ECO:0000313" key="3">
    <source>
        <dbReference type="Proteomes" id="UP000518752"/>
    </source>
</evidence>
<dbReference type="AlphaFoldDB" id="A0A8H5HJI6"/>
<protein>
    <recommendedName>
        <fullName evidence="4">Hydrophobin</fullName>
    </recommendedName>
</protein>
<gene>
    <name evidence="2" type="ORF">D9757_006418</name>
</gene>
<evidence type="ECO:0000313" key="2">
    <source>
        <dbReference type="EMBL" id="KAF5384494.1"/>
    </source>
</evidence>
<dbReference type="Proteomes" id="UP000518752">
    <property type="component" value="Unassembled WGS sequence"/>
</dbReference>
<proteinExistence type="predicted"/>
<accession>A0A8H5HJI6</accession>
<dbReference type="EMBL" id="JAACJN010000043">
    <property type="protein sequence ID" value="KAF5384494.1"/>
    <property type="molecule type" value="Genomic_DNA"/>
</dbReference>
<evidence type="ECO:0000256" key="1">
    <source>
        <dbReference type="SAM" id="SignalP"/>
    </source>
</evidence>
<name>A0A8H5HJI6_9AGAR</name>
<keyword evidence="1" id="KW-0732">Signal</keyword>
<dbReference type="GO" id="GO:0005199">
    <property type="term" value="F:structural constituent of cell wall"/>
    <property type="evidence" value="ECO:0007669"/>
    <property type="project" value="InterPro"/>
</dbReference>
<evidence type="ECO:0008006" key="4">
    <source>
        <dbReference type="Google" id="ProtNLM"/>
    </source>
</evidence>
<feature type="signal peptide" evidence="1">
    <location>
        <begin position="1"/>
        <end position="17"/>
    </location>
</feature>
<reference evidence="2 3" key="1">
    <citation type="journal article" date="2020" name="ISME J.">
        <title>Uncovering the hidden diversity of litter-decomposition mechanisms in mushroom-forming fungi.</title>
        <authorList>
            <person name="Floudas D."/>
            <person name="Bentzer J."/>
            <person name="Ahren D."/>
            <person name="Johansson T."/>
            <person name="Persson P."/>
            <person name="Tunlid A."/>
        </authorList>
    </citation>
    <scope>NUCLEOTIDE SEQUENCE [LARGE SCALE GENOMIC DNA]</scope>
    <source>
        <strain evidence="2 3">CBS 406.79</strain>
    </source>
</reference>
<feature type="chain" id="PRO_5047476872" description="Hydrophobin" evidence="1">
    <location>
        <begin position="18"/>
        <end position="124"/>
    </location>
</feature>
<sequence length="124" mass="13382">MQFKCIVVAAIASAVVASPVAAPGSELGGDNSSSSTYRFTGAVQCCNTVKSSSDPDTSELLGLLGVHSSPRHERRCRSKLLSHPWNRMSVCCEDNSYDQNIDPTLRRFFFFAGSSNHSLVTVIP</sequence>